<keyword evidence="1 3" id="KW-0378">Hydrolase</keyword>
<evidence type="ECO:0000256" key="1">
    <source>
        <dbReference type="ARBA" id="ARBA00022801"/>
    </source>
</evidence>
<organism evidence="6 7">
    <name type="scientific">Blomia tropicalis</name>
    <name type="common">Mite</name>
    <dbReference type="NCBI Taxonomy" id="40697"/>
    <lineage>
        <taxon>Eukaryota</taxon>
        <taxon>Metazoa</taxon>
        <taxon>Ecdysozoa</taxon>
        <taxon>Arthropoda</taxon>
        <taxon>Chelicerata</taxon>
        <taxon>Arachnida</taxon>
        <taxon>Acari</taxon>
        <taxon>Acariformes</taxon>
        <taxon>Sarcoptiformes</taxon>
        <taxon>Astigmata</taxon>
        <taxon>Glycyphagoidea</taxon>
        <taxon>Echimyopodidae</taxon>
        <taxon>Blomia</taxon>
    </lineage>
</organism>
<dbReference type="AlphaFoldDB" id="A0A9Q0MH32"/>
<dbReference type="InterPro" id="IPR017853">
    <property type="entry name" value="GH"/>
</dbReference>
<dbReference type="Gene3D" id="3.20.20.80">
    <property type="entry name" value="Glycosidases"/>
    <property type="match status" value="1"/>
</dbReference>
<dbReference type="OMA" id="TEWIFLN"/>
<keyword evidence="7" id="KW-1185">Reference proteome</keyword>
<dbReference type="SMART" id="SM00636">
    <property type="entry name" value="Glyco_18"/>
    <property type="match status" value="1"/>
</dbReference>
<evidence type="ECO:0000256" key="2">
    <source>
        <dbReference type="ARBA" id="ARBA00023295"/>
    </source>
</evidence>
<dbReference type="InterPro" id="IPR001579">
    <property type="entry name" value="Glyco_hydro_18_chit_AS"/>
</dbReference>
<comment type="caution">
    <text evidence="6">The sequence shown here is derived from an EMBL/GenBank/DDBJ whole genome shotgun (WGS) entry which is preliminary data.</text>
</comment>
<evidence type="ECO:0000259" key="5">
    <source>
        <dbReference type="PROSITE" id="PS51910"/>
    </source>
</evidence>
<name>A0A9Q0MH32_BLOTA</name>
<dbReference type="GO" id="GO:0006032">
    <property type="term" value="P:chitin catabolic process"/>
    <property type="evidence" value="ECO:0007669"/>
    <property type="project" value="TreeGrafter"/>
</dbReference>
<dbReference type="GO" id="GO:0008061">
    <property type="term" value="F:chitin binding"/>
    <property type="evidence" value="ECO:0007669"/>
    <property type="project" value="InterPro"/>
</dbReference>
<dbReference type="PANTHER" id="PTHR11177:SF390">
    <property type="entry name" value="CHITINASE 11"/>
    <property type="match status" value="1"/>
</dbReference>
<dbReference type="PANTHER" id="PTHR11177">
    <property type="entry name" value="CHITINASE"/>
    <property type="match status" value="1"/>
</dbReference>
<dbReference type="InterPro" id="IPR001223">
    <property type="entry name" value="Glyco_hydro18_cat"/>
</dbReference>
<comment type="similarity">
    <text evidence="4">Belongs to the glycosyl hydrolase 18 family.</text>
</comment>
<protein>
    <recommendedName>
        <fullName evidence="5">GH18 domain-containing protein</fullName>
    </recommendedName>
</protein>
<keyword evidence="2 3" id="KW-0326">Glycosidase</keyword>
<proteinExistence type="inferred from homology"/>
<evidence type="ECO:0000313" key="7">
    <source>
        <dbReference type="Proteomes" id="UP001142055"/>
    </source>
</evidence>
<dbReference type="GO" id="GO:0004568">
    <property type="term" value="F:chitinase activity"/>
    <property type="evidence" value="ECO:0007669"/>
    <property type="project" value="TreeGrafter"/>
</dbReference>
<dbReference type="PROSITE" id="PS51910">
    <property type="entry name" value="GH18_2"/>
    <property type="match status" value="1"/>
</dbReference>
<dbReference type="GO" id="GO:0005576">
    <property type="term" value="C:extracellular region"/>
    <property type="evidence" value="ECO:0007669"/>
    <property type="project" value="TreeGrafter"/>
</dbReference>
<dbReference type="InterPro" id="IPR050314">
    <property type="entry name" value="Glycosyl_Hydrlase_18"/>
</dbReference>
<evidence type="ECO:0000256" key="3">
    <source>
        <dbReference type="RuleBase" id="RU000489"/>
    </source>
</evidence>
<dbReference type="InterPro" id="IPR011583">
    <property type="entry name" value="Chitinase_II/V-like_cat"/>
</dbReference>
<dbReference type="Proteomes" id="UP001142055">
    <property type="component" value="Chromosome 1"/>
</dbReference>
<feature type="domain" description="GH18" evidence="5">
    <location>
        <begin position="1"/>
        <end position="303"/>
    </location>
</feature>
<gene>
    <name evidence="6" type="ORF">RDWZM_003939</name>
</gene>
<dbReference type="InterPro" id="IPR029070">
    <property type="entry name" value="Chitinase_insertion_sf"/>
</dbReference>
<dbReference type="EMBL" id="JAPWDV010000001">
    <property type="protein sequence ID" value="KAJ6225394.1"/>
    <property type="molecule type" value="Genomic_DNA"/>
</dbReference>
<dbReference type="Gene3D" id="3.10.50.10">
    <property type="match status" value="1"/>
</dbReference>
<reference evidence="6" key="1">
    <citation type="submission" date="2022-12" db="EMBL/GenBank/DDBJ databases">
        <title>Genome assemblies of Blomia tropicalis.</title>
        <authorList>
            <person name="Cui Y."/>
        </authorList>
    </citation>
    <scope>NUCLEOTIDE SEQUENCE</scope>
    <source>
        <tissue evidence="6">Adult mites</tissue>
    </source>
</reference>
<dbReference type="GO" id="GO:0005975">
    <property type="term" value="P:carbohydrate metabolic process"/>
    <property type="evidence" value="ECO:0007669"/>
    <property type="project" value="InterPro"/>
</dbReference>
<dbReference type="Pfam" id="PF00704">
    <property type="entry name" value="Glyco_hydro_18"/>
    <property type="match status" value="1"/>
</dbReference>
<dbReference type="PROSITE" id="PS01095">
    <property type="entry name" value="GH18_1"/>
    <property type="match status" value="1"/>
</dbReference>
<accession>A0A9Q0MH32</accession>
<evidence type="ECO:0000313" key="6">
    <source>
        <dbReference type="EMBL" id="KAJ6225394.1"/>
    </source>
</evidence>
<dbReference type="SUPFAM" id="SSF54556">
    <property type="entry name" value="Chitinase insertion domain"/>
    <property type="match status" value="1"/>
</dbReference>
<sequence>MVDYIQRMNSTKIGTVKTMISIGGSEFNFVKKSSDISRFIDSIITFITKYNLDGIDIDWEFPYLTNDKKNFSKLLKMIRSRFDHMEQNFHRKLLLSVAITPIMYIADKSYQISIISKYVSFVNLMTYDYHVPNTFPYTNYNSPLYSSQYDLLYFKYFNVYFSAHYMHYRGLRREQIIIGIPFYGYMYYLADPRFHSVYSLHNGTQVSINYNEICSNMNTSKATRVFDRITKVPYLYEGIRWISYDDEESITIKSQWIVDNGYGGAMSFALNYDLFKNDSDSYLCSQKQLFPLQSTINDILNDVN</sequence>
<evidence type="ECO:0000256" key="4">
    <source>
        <dbReference type="RuleBase" id="RU004453"/>
    </source>
</evidence>
<dbReference type="SUPFAM" id="SSF51445">
    <property type="entry name" value="(Trans)glycosidases"/>
    <property type="match status" value="1"/>
</dbReference>